<dbReference type="InterPro" id="IPR053721">
    <property type="entry name" value="Fimbrial_Adhesin_Reg"/>
</dbReference>
<organism evidence="3 4">
    <name type="scientific">Actinocatenispora sera</name>
    <dbReference type="NCBI Taxonomy" id="390989"/>
    <lineage>
        <taxon>Bacteria</taxon>
        <taxon>Bacillati</taxon>
        <taxon>Actinomycetota</taxon>
        <taxon>Actinomycetes</taxon>
        <taxon>Micromonosporales</taxon>
        <taxon>Micromonosporaceae</taxon>
        <taxon>Actinocatenispora</taxon>
    </lineage>
</organism>
<gene>
    <name evidence="3" type="ORF">Asera_37160</name>
</gene>
<reference evidence="3" key="1">
    <citation type="submission" date="2020-08" db="EMBL/GenBank/DDBJ databases">
        <title>Whole genome shotgun sequence of Actinocatenispora sera NBRC 101916.</title>
        <authorList>
            <person name="Komaki H."/>
            <person name="Tamura T."/>
        </authorList>
    </citation>
    <scope>NUCLEOTIDE SEQUENCE</scope>
    <source>
        <strain evidence="3">NBRC 101916</strain>
    </source>
</reference>
<protein>
    <recommendedName>
        <fullName evidence="5">Homeodomain-like domain-containing protein</fullName>
    </recommendedName>
</protein>
<keyword evidence="2" id="KW-0804">Transcription</keyword>
<dbReference type="KEGG" id="aser:Asera_37160"/>
<keyword evidence="4" id="KW-1185">Reference proteome</keyword>
<dbReference type="Proteomes" id="UP000680750">
    <property type="component" value="Chromosome"/>
</dbReference>
<dbReference type="Gene3D" id="1.10.10.2690">
    <property type="match status" value="1"/>
</dbReference>
<sequence>MALVALSVVERRLDAVRAVLAGAAVTEIAASVGVSRQTVHVWVAGIWPRA</sequence>
<name>A0A810L676_9ACTN</name>
<accession>A0A810L676</accession>
<keyword evidence="1" id="KW-0805">Transcription regulation</keyword>
<dbReference type="Pfam" id="PF13384">
    <property type="entry name" value="HTH_23"/>
    <property type="match status" value="1"/>
</dbReference>
<dbReference type="RefSeq" id="WP_212804650.1">
    <property type="nucleotide sequence ID" value="NZ_AP023354.1"/>
</dbReference>
<evidence type="ECO:0000313" key="4">
    <source>
        <dbReference type="Proteomes" id="UP000680750"/>
    </source>
</evidence>
<dbReference type="EMBL" id="AP023354">
    <property type="protein sequence ID" value="BCJ29608.1"/>
    <property type="molecule type" value="Genomic_DNA"/>
</dbReference>
<dbReference type="SUPFAM" id="SSF46689">
    <property type="entry name" value="Homeodomain-like"/>
    <property type="match status" value="1"/>
</dbReference>
<dbReference type="InterPro" id="IPR009057">
    <property type="entry name" value="Homeodomain-like_sf"/>
</dbReference>
<evidence type="ECO:0008006" key="5">
    <source>
        <dbReference type="Google" id="ProtNLM"/>
    </source>
</evidence>
<evidence type="ECO:0000256" key="2">
    <source>
        <dbReference type="ARBA" id="ARBA00023163"/>
    </source>
</evidence>
<evidence type="ECO:0000313" key="3">
    <source>
        <dbReference type="EMBL" id="BCJ29608.1"/>
    </source>
</evidence>
<proteinExistence type="predicted"/>
<dbReference type="AlphaFoldDB" id="A0A810L676"/>
<evidence type="ECO:0000256" key="1">
    <source>
        <dbReference type="ARBA" id="ARBA00023015"/>
    </source>
</evidence>